<evidence type="ECO:0000313" key="7">
    <source>
        <dbReference type="EMBL" id="QYD70905.1"/>
    </source>
</evidence>
<keyword evidence="8" id="KW-1185">Reference proteome</keyword>
<dbReference type="SUPFAM" id="SSF52540">
    <property type="entry name" value="P-loop containing nucleoside triphosphate hydrolases"/>
    <property type="match status" value="1"/>
</dbReference>
<accession>A0ABX8UPI9</accession>
<dbReference type="InterPro" id="IPR003439">
    <property type="entry name" value="ABC_transporter-like_ATP-bd"/>
</dbReference>
<evidence type="ECO:0000259" key="6">
    <source>
        <dbReference type="PROSITE" id="PS50893"/>
    </source>
</evidence>
<evidence type="ECO:0000313" key="8">
    <source>
        <dbReference type="Proteomes" id="UP000826462"/>
    </source>
</evidence>
<dbReference type="PANTHER" id="PTHR43119:SF1">
    <property type="entry name" value="ABC TRANSPORTER DOMAIN-CONTAINING PROTEIN"/>
    <property type="match status" value="1"/>
</dbReference>
<reference evidence="7 8" key="1">
    <citation type="submission" date="2021-07" db="EMBL/GenBank/DDBJ databases">
        <title>Paraburkholderia edwinii protects Aspergillus sp. from phenazines by acting as a toxin sponge.</title>
        <authorList>
            <person name="Dahlstrom K.M."/>
            <person name="Newman D.K."/>
        </authorList>
    </citation>
    <scope>NUCLEOTIDE SEQUENCE [LARGE SCALE GENOMIC DNA]</scope>
    <source>
        <strain evidence="7 8">Pe01</strain>
    </source>
</reference>
<gene>
    <name evidence="7" type="ORF">KZJ38_10295</name>
</gene>
<dbReference type="InterPro" id="IPR027417">
    <property type="entry name" value="P-loop_NTPase"/>
</dbReference>
<sequence length="280" mass="29624">MTATPLVQADGIVRRDAGHGTTLLQPTDFALASGDRVAITGPSGSGKSVLLRALALLDPLSAGQVLWRGKTVSRAAIPRYRRAVAYIRQRPALLDGSVEDNLRYPFSLSVYRDARFDRAYAEALATRAGRGTGFLARQASELSGGEAQIVALIRVLQLVPDVLLLDEPTASLDPESTVACEALINAWFDDAATPRAWVWVSHDAPQAARVGKRQLTMRAGVLSERADGLPDAHHDSAPGAPSARGAQGNAHDSAPDAPGVQGDVQDRAPTGIKVSKEATR</sequence>
<name>A0ABX8UPI9_9BURK</name>
<keyword evidence="3" id="KW-0547">Nucleotide-binding</keyword>
<proteinExistence type="predicted"/>
<evidence type="ECO:0000256" key="5">
    <source>
        <dbReference type="SAM" id="MobiDB-lite"/>
    </source>
</evidence>
<dbReference type="InterPro" id="IPR003593">
    <property type="entry name" value="AAA+_ATPase"/>
</dbReference>
<dbReference type="PROSITE" id="PS50893">
    <property type="entry name" value="ABC_TRANSPORTER_2"/>
    <property type="match status" value="1"/>
</dbReference>
<keyword evidence="4 7" id="KW-0067">ATP-binding</keyword>
<evidence type="ECO:0000256" key="2">
    <source>
        <dbReference type="ARBA" id="ARBA00022519"/>
    </source>
</evidence>
<protein>
    <submittedName>
        <fullName evidence="7">ATP-binding cassette domain-containing protein</fullName>
    </submittedName>
</protein>
<dbReference type="Pfam" id="PF00005">
    <property type="entry name" value="ABC_tran"/>
    <property type="match status" value="1"/>
</dbReference>
<feature type="region of interest" description="Disordered" evidence="5">
    <location>
        <begin position="227"/>
        <end position="280"/>
    </location>
</feature>
<evidence type="ECO:0000256" key="4">
    <source>
        <dbReference type="ARBA" id="ARBA00022840"/>
    </source>
</evidence>
<evidence type="ECO:0000256" key="3">
    <source>
        <dbReference type="ARBA" id="ARBA00022741"/>
    </source>
</evidence>
<dbReference type="PANTHER" id="PTHR43119">
    <property type="entry name" value="ABC TRANSPORT PROTEIN ATP-BINDING COMPONENT-RELATED"/>
    <property type="match status" value="1"/>
</dbReference>
<feature type="domain" description="ABC transporter" evidence="6">
    <location>
        <begin position="7"/>
        <end position="244"/>
    </location>
</feature>
<dbReference type="Gene3D" id="3.40.50.300">
    <property type="entry name" value="P-loop containing nucleotide triphosphate hydrolases"/>
    <property type="match status" value="1"/>
</dbReference>
<keyword evidence="2" id="KW-0472">Membrane</keyword>
<dbReference type="Proteomes" id="UP000826462">
    <property type="component" value="Chromosome 1"/>
</dbReference>
<keyword evidence="1" id="KW-1003">Cell membrane</keyword>
<dbReference type="SMART" id="SM00382">
    <property type="entry name" value="AAA"/>
    <property type="match status" value="1"/>
</dbReference>
<keyword evidence="2" id="KW-0997">Cell inner membrane</keyword>
<dbReference type="EMBL" id="CP080095">
    <property type="protein sequence ID" value="QYD70905.1"/>
    <property type="molecule type" value="Genomic_DNA"/>
</dbReference>
<evidence type="ECO:0000256" key="1">
    <source>
        <dbReference type="ARBA" id="ARBA00022475"/>
    </source>
</evidence>
<organism evidence="7 8">
    <name type="scientific">Paraburkholderia edwinii</name>
    <dbReference type="NCBI Taxonomy" id="2861782"/>
    <lineage>
        <taxon>Bacteria</taxon>
        <taxon>Pseudomonadati</taxon>
        <taxon>Pseudomonadota</taxon>
        <taxon>Betaproteobacteria</taxon>
        <taxon>Burkholderiales</taxon>
        <taxon>Burkholderiaceae</taxon>
        <taxon>Paraburkholderia</taxon>
    </lineage>
</organism>
<feature type="compositionally biased region" description="Basic and acidic residues" evidence="5">
    <location>
        <begin position="227"/>
        <end position="236"/>
    </location>
</feature>
<dbReference type="GO" id="GO:0005524">
    <property type="term" value="F:ATP binding"/>
    <property type="evidence" value="ECO:0007669"/>
    <property type="project" value="UniProtKB-KW"/>
</dbReference>